<keyword evidence="3" id="KW-0732">Signal</keyword>
<protein>
    <recommendedName>
        <fullName evidence="6">Ig-like domain-containing protein</fullName>
    </recommendedName>
</protein>
<evidence type="ECO:0008006" key="6">
    <source>
        <dbReference type="Google" id="ProtNLM"/>
    </source>
</evidence>
<feature type="transmembrane region" description="Helical" evidence="2">
    <location>
        <begin position="348"/>
        <end position="371"/>
    </location>
</feature>
<name>A0A2G8K1F0_STIJA</name>
<feature type="signal peptide" evidence="3">
    <location>
        <begin position="1"/>
        <end position="23"/>
    </location>
</feature>
<organism evidence="4 5">
    <name type="scientific">Stichopus japonicus</name>
    <name type="common">Sea cucumber</name>
    <dbReference type="NCBI Taxonomy" id="307972"/>
    <lineage>
        <taxon>Eukaryota</taxon>
        <taxon>Metazoa</taxon>
        <taxon>Echinodermata</taxon>
        <taxon>Eleutherozoa</taxon>
        <taxon>Echinozoa</taxon>
        <taxon>Holothuroidea</taxon>
        <taxon>Aspidochirotacea</taxon>
        <taxon>Aspidochirotida</taxon>
        <taxon>Stichopodidae</taxon>
        <taxon>Apostichopus</taxon>
    </lineage>
</organism>
<proteinExistence type="predicted"/>
<keyword evidence="2" id="KW-0812">Transmembrane</keyword>
<feature type="compositionally biased region" description="Low complexity" evidence="1">
    <location>
        <begin position="387"/>
        <end position="400"/>
    </location>
</feature>
<evidence type="ECO:0000256" key="1">
    <source>
        <dbReference type="SAM" id="MobiDB-lite"/>
    </source>
</evidence>
<keyword evidence="2" id="KW-1133">Transmembrane helix</keyword>
<comment type="caution">
    <text evidence="4">The sequence shown here is derived from an EMBL/GenBank/DDBJ whole genome shotgun (WGS) entry which is preliminary data.</text>
</comment>
<accession>A0A2G8K1F0</accession>
<dbReference type="Proteomes" id="UP000230750">
    <property type="component" value="Unassembled WGS sequence"/>
</dbReference>
<dbReference type="AlphaFoldDB" id="A0A2G8K1F0"/>
<dbReference type="EMBL" id="MRZV01000985">
    <property type="protein sequence ID" value="PIK41826.1"/>
    <property type="molecule type" value="Genomic_DNA"/>
</dbReference>
<evidence type="ECO:0000313" key="4">
    <source>
        <dbReference type="EMBL" id="PIK41826.1"/>
    </source>
</evidence>
<dbReference type="InterPro" id="IPR036179">
    <property type="entry name" value="Ig-like_dom_sf"/>
</dbReference>
<gene>
    <name evidence="4" type="ORF">BSL78_21307</name>
</gene>
<evidence type="ECO:0000256" key="2">
    <source>
        <dbReference type="SAM" id="Phobius"/>
    </source>
</evidence>
<sequence>MSITNLFMIPAILWFILSDTVVALDKCQSPQYLQLGKKGMISCNYPGDLYAAVWLNSTNVTSNGEPFISLRDGIISGPGHESEEYDVQPNGSLTIIKVSTKHNHIFGVTTLATIDEDPIFETVRVVVYEKPHEPYPTIDTTGCDQKSLCFLELNADSSLSCNVLQVGEVLDDLSWKLRTSSGDEHISSQSKSVTASVNELQSYHTVVDISLKPSLSLRVFVCAARSDVSEVGNTESTILVESGTLEASSEPLLVTPNERVVMNCGEDVSFFVWKKVGQTEEIIAFGTKSMSKVIMPDGFTLQNSSLVINTVGNPTLGEYTCVYSTDGVTTKLISTDVTFQEEERRTGWIIVAVVVVLFVFMSCIVVLLIVFRRPGLKENNSKDRQRTTAATQQQQQQQQQLLKPTKKVTEEELKDWCKKVVISKDQPRATHDGIVKRLKEASEKEVDIQKIILQDSFTSVEDNGGAINLSSGAVLPRLITLKRLDFVNKKWQKWDLTKLISILQYACHRSPSTEISIERSLLPFKFENKLSTLQQKPRVEWVTGVASTGVQKLNYVTEQWESTTLGPLNENLYYMLLIDIFSTIKAKMAVGGLL</sequence>
<feature type="chain" id="PRO_5013674685" description="Ig-like domain-containing protein" evidence="3">
    <location>
        <begin position="24"/>
        <end position="594"/>
    </location>
</feature>
<feature type="region of interest" description="Disordered" evidence="1">
    <location>
        <begin position="379"/>
        <end position="401"/>
    </location>
</feature>
<keyword evidence="5" id="KW-1185">Reference proteome</keyword>
<dbReference type="OrthoDB" id="6159398at2759"/>
<evidence type="ECO:0000256" key="3">
    <source>
        <dbReference type="SAM" id="SignalP"/>
    </source>
</evidence>
<reference evidence="4 5" key="1">
    <citation type="journal article" date="2017" name="PLoS Biol.">
        <title>The sea cucumber genome provides insights into morphological evolution and visceral regeneration.</title>
        <authorList>
            <person name="Zhang X."/>
            <person name="Sun L."/>
            <person name="Yuan J."/>
            <person name="Sun Y."/>
            <person name="Gao Y."/>
            <person name="Zhang L."/>
            <person name="Li S."/>
            <person name="Dai H."/>
            <person name="Hamel J.F."/>
            <person name="Liu C."/>
            <person name="Yu Y."/>
            <person name="Liu S."/>
            <person name="Lin W."/>
            <person name="Guo K."/>
            <person name="Jin S."/>
            <person name="Xu P."/>
            <person name="Storey K.B."/>
            <person name="Huan P."/>
            <person name="Zhang T."/>
            <person name="Zhou Y."/>
            <person name="Zhang J."/>
            <person name="Lin C."/>
            <person name="Li X."/>
            <person name="Xing L."/>
            <person name="Huo D."/>
            <person name="Sun M."/>
            <person name="Wang L."/>
            <person name="Mercier A."/>
            <person name="Li F."/>
            <person name="Yang H."/>
            <person name="Xiang J."/>
        </authorList>
    </citation>
    <scope>NUCLEOTIDE SEQUENCE [LARGE SCALE GENOMIC DNA]</scope>
    <source>
        <strain evidence="4">Shaxun</strain>
        <tissue evidence="4">Muscle</tissue>
    </source>
</reference>
<dbReference type="SUPFAM" id="SSF48726">
    <property type="entry name" value="Immunoglobulin"/>
    <property type="match status" value="1"/>
</dbReference>
<evidence type="ECO:0000313" key="5">
    <source>
        <dbReference type="Proteomes" id="UP000230750"/>
    </source>
</evidence>
<keyword evidence="2" id="KW-0472">Membrane</keyword>